<dbReference type="Proteomes" id="UP000607653">
    <property type="component" value="Unassembled WGS sequence"/>
</dbReference>
<gene>
    <name evidence="1" type="ORF">HUJ06_014825</name>
</gene>
<name>A0A822Z7I4_NELNU</name>
<dbReference type="EMBL" id="DUZY01000005">
    <property type="protein sequence ID" value="DAD40503.1"/>
    <property type="molecule type" value="Genomic_DNA"/>
</dbReference>
<sequence length="127" mass="14694">MTNPKKWENHVAVPINHNQVHHGYIPSVNNWIRPSWRRKTQLAVIRFHCVILEVPEQLFSTERDACMAQKDFAVSWAKNTTDHSLEKWLADNGPLYIVTKSHCVGILRGNALRPVIHYVQGKDDIFV</sequence>
<reference evidence="1 2" key="1">
    <citation type="journal article" date="2020" name="Mol. Biol. Evol.">
        <title>Distinct Expression and Methylation Patterns for Genes with Different Fates following a Single Whole-Genome Duplication in Flowering Plants.</title>
        <authorList>
            <person name="Shi T."/>
            <person name="Rahmani R.S."/>
            <person name="Gugger P.F."/>
            <person name="Wang M."/>
            <person name="Li H."/>
            <person name="Zhang Y."/>
            <person name="Li Z."/>
            <person name="Wang Q."/>
            <person name="Van de Peer Y."/>
            <person name="Marchal K."/>
            <person name="Chen J."/>
        </authorList>
    </citation>
    <scope>NUCLEOTIDE SEQUENCE [LARGE SCALE GENOMIC DNA]</scope>
    <source>
        <tissue evidence="1">Leaf</tissue>
    </source>
</reference>
<proteinExistence type="predicted"/>
<organism evidence="1 2">
    <name type="scientific">Nelumbo nucifera</name>
    <name type="common">Sacred lotus</name>
    <dbReference type="NCBI Taxonomy" id="4432"/>
    <lineage>
        <taxon>Eukaryota</taxon>
        <taxon>Viridiplantae</taxon>
        <taxon>Streptophyta</taxon>
        <taxon>Embryophyta</taxon>
        <taxon>Tracheophyta</taxon>
        <taxon>Spermatophyta</taxon>
        <taxon>Magnoliopsida</taxon>
        <taxon>Proteales</taxon>
        <taxon>Nelumbonaceae</taxon>
        <taxon>Nelumbo</taxon>
    </lineage>
</organism>
<dbReference type="AlphaFoldDB" id="A0A822Z7I4"/>
<keyword evidence="2" id="KW-1185">Reference proteome</keyword>
<protein>
    <submittedName>
        <fullName evidence="1">Uncharacterized protein</fullName>
    </submittedName>
</protein>
<comment type="caution">
    <text evidence="1">The sequence shown here is derived from an EMBL/GenBank/DDBJ whole genome shotgun (WGS) entry which is preliminary data.</text>
</comment>
<evidence type="ECO:0000313" key="2">
    <source>
        <dbReference type="Proteomes" id="UP000607653"/>
    </source>
</evidence>
<evidence type="ECO:0000313" key="1">
    <source>
        <dbReference type="EMBL" id="DAD40503.1"/>
    </source>
</evidence>
<accession>A0A822Z7I4</accession>